<evidence type="ECO:0000313" key="4">
    <source>
        <dbReference type="Proteomes" id="UP001612928"/>
    </source>
</evidence>
<protein>
    <submittedName>
        <fullName evidence="3">Lysostaphin resistance A-like protein</fullName>
    </submittedName>
</protein>
<feature type="transmembrane region" description="Helical" evidence="1">
    <location>
        <begin position="40"/>
        <end position="59"/>
    </location>
</feature>
<dbReference type="InterPro" id="IPR042150">
    <property type="entry name" value="MmRce1-like"/>
</dbReference>
<dbReference type="EMBL" id="JBITMB010000005">
    <property type="protein sequence ID" value="MFI7442807.1"/>
    <property type="molecule type" value="Genomic_DNA"/>
</dbReference>
<accession>A0ABW8A9X0</accession>
<keyword evidence="1" id="KW-0472">Membrane</keyword>
<evidence type="ECO:0000259" key="2">
    <source>
        <dbReference type="Pfam" id="PF02517"/>
    </source>
</evidence>
<dbReference type="PANTHER" id="PTHR35797">
    <property type="entry name" value="PROTEASE-RELATED"/>
    <property type="match status" value="1"/>
</dbReference>
<keyword evidence="1" id="KW-0812">Transmembrane</keyword>
<feature type="transmembrane region" description="Helical" evidence="1">
    <location>
        <begin position="209"/>
        <end position="230"/>
    </location>
</feature>
<reference evidence="3 4" key="1">
    <citation type="submission" date="2024-10" db="EMBL/GenBank/DDBJ databases">
        <title>The Natural Products Discovery Center: Release of the First 8490 Sequenced Strains for Exploring Actinobacteria Biosynthetic Diversity.</title>
        <authorList>
            <person name="Kalkreuter E."/>
            <person name="Kautsar S.A."/>
            <person name="Yang D."/>
            <person name="Bader C.D."/>
            <person name="Teijaro C.N."/>
            <person name="Fluegel L."/>
            <person name="Davis C.M."/>
            <person name="Simpson J.R."/>
            <person name="Lauterbach L."/>
            <person name="Steele A.D."/>
            <person name="Gui C."/>
            <person name="Meng S."/>
            <person name="Li G."/>
            <person name="Viehrig K."/>
            <person name="Ye F."/>
            <person name="Su P."/>
            <person name="Kiefer A.F."/>
            <person name="Nichols A."/>
            <person name="Cepeda A.J."/>
            <person name="Yan W."/>
            <person name="Fan B."/>
            <person name="Jiang Y."/>
            <person name="Adhikari A."/>
            <person name="Zheng C.-J."/>
            <person name="Schuster L."/>
            <person name="Cowan T.M."/>
            <person name="Smanski M.J."/>
            <person name="Chevrette M.G."/>
            <person name="De Carvalho L.P.S."/>
            <person name="Shen B."/>
        </authorList>
    </citation>
    <scope>NUCLEOTIDE SEQUENCE [LARGE SCALE GENOMIC DNA]</scope>
    <source>
        <strain evidence="3 4">NPDC049503</strain>
    </source>
</reference>
<dbReference type="PANTHER" id="PTHR35797:SF1">
    <property type="entry name" value="PROTEASE"/>
    <property type="match status" value="1"/>
</dbReference>
<keyword evidence="1" id="KW-1133">Transmembrane helix</keyword>
<gene>
    <name evidence="3" type="ORF">ACIBP5_22795</name>
</gene>
<dbReference type="Pfam" id="PF02517">
    <property type="entry name" value="Rce1-like"/>
    <property type="match status" value="1"/>
</dbReference>
<feature type="transmembrane region" description="Helical" evidence="1">
    <location>
        <begin position="140"/>
        <end position="161"/>
    </location>
</feature>
<feature type="transmembrane region" description="Helical" evidence="1">
    <location>
        <begin position="237"/>
        <end position="257"/>
    </location>
</feature>
<name>A0ABW8A9X0_9ACTN</name>
<feature type="transmembrane region" description="Helical" evidence="1">
    <location>
        <begin position="7"/>
        <end position="28"/>
    </location>
</feature>
<keyword evidence="4" id="KW-1185">Reference proteome</keyword>
<feature type="transmembrane region" description="Helical" evidence="1">
    <location>
        <begin position="269"/>
        <end position="291"/>
    </location>
</feature>
<dbReference type="InterPro" id="IPR003675">
    <property type="entry name" value="Rce1/LyrA-like_dom"/>
</dbReference>
<evidence type="ECO:0000256" key="1">
    <source>
        <dbReference type="SAM" id="Phobius"/>
    </source>
</evidence>
<feature type="transmembrane region" description="Helical" evidence="1">
    <location>
        <begin position="182"/>
        <end position="203"/>
    </location>
</feature>
<organism evidence="3 4">
    <name type="scientific">Nonomuraea indica</name>
    <dbReference type="NCBI Taxonomy" id="1581193"/>
    <lineage>
        <taxon>Bacteria</taxon>
        <taxon>Bacillati</taxon>
        <taxon>Actinomycetota</taxon>
        <taxon>Actinomycetes</taxon>
        <taxon>Streptosporangiales</taxon>
        <taxon>Streptosporangiaceae</taxon>
        <taxon>Nonomuraea</taxon>
    </lineage>
</organism>
<feature type="domain" description="CAAX prenyl protease 2/Lysostaphin resistance protein A-like" evidence="2">
    <location>
        <begin position="148"/>
        <end position="249"/>
    </location>
</feature>
<dbReference type="Proteomes" id="UP001612928">
    <property type="component" value="Unassembled WGS sequence"/>
</dbReference>
<evidence type="ECO:0000313" key="3">
    <source>
        <dbReference type="EMBL" id="MFI7442807.1"/>
    </source>
</evidence>
<feature type="transmembrane region" description="Helical" evidence="1">
    <location>
        <begin position="82"/>
        <end position="109"/>
    </location>
</feature>
<comment type="caution">
    <text evidence="3">The sequence shown here is derived from an EMBL/GenBank/DDBJ whole genome shotgun (WGS) entry which is preliminary data.</text>
</comment>
<sequence length="307" mass="32190">MPLRRTDLAVFLLFALGLAWLVALPLWFGDGIASPLLQPLGAVMMFTPTLGVLAAWRVTRTPRAEFAARTGLGLGPAKSRTFGLIAAAWLLTPVFVVVSLALSSALGLLTLDLSGLSLYRTVMRTVAGGGADGLDPHTAWAVQLVSGLTFGTLITVLPAFGEEWGWRGWLLPRLTETLGVPRALVLSGVIWGLWHAPLTLLGYNYPGLGAWAAALFTGFCVVYGLVIGWLRLRSGSVWPAVVAHAALNATAGTFLMLGDAAAPPDPVVAGPLGLVGWALLAALGVALLRFLPVRRPADAPDRPVPAA</sequence>
<dbReference type="RefSeq" id="WP_397022789.1">
    <property type="nucleotide sequence ID" value="NZ_JBITMB010000005.1"/>
</dbReference>
<proteinExistence type="predicted"/>